<dbReference type="UniPathway" id="UPA00124"/>
<evidence type="ECO:0000256" key="1">
    <source>
        <dbReference type="ARBA" id="ARBA00010944"/>
    </source>
</evidence>
<comment type="pathway">
    <text evidence="2">Carbohydrate biosynthesis; dTDP-L-rhamnose biosynthesis.</text>
</comment>
<evidence type="ECO:0000256" key="2">
    <source>
        <dbReference type="RuleBase" id="RU364082"/>
    </source>
</evidence>
<sequence>MSTCWLVTGADGMLARDVTARIAAAGERSAALTRAELDITGPDEVRAALAAHRPDVVVNCAAWNDVDGAETHEEAARAVNATGPRVLAEACKERGAVLLHVSTDYVFAGDAHEPYAEDASPDPRGAYARSKAAGERAVLDLLPETGHVVRTAWLYGAGGRNFVRTMIGLEAGRETVDVVDDQRGQPTWSADLAELLLRLGRGTLAGTVPPGIQHGTSSGETTWYGLTREIFRLLGADPDRVRPTTSAAFHRPAPRPAYSVLGHERLRTTGIEPIREWREALAEAFPEIVRAHRESRGTGP</sequence>
<name>A0A7H0HRV7_9ACTN</name>
<dbReference type="InterPro" id="IPR029903">
    <property type="entry name" value="RmlD-like-bd"/>
</dbReference>
<keyword evidence="2" id="KW-0521">NADP</keyword>
<dbReference type="InterPro" id="IPR005913">
    <property type="entry name" value="dTDP_dehydrorham_reduct"/>
</dbReference>
<protein>
    <recommendedName>
        <fullName evidence="2">dTDP-4-dehydrorhamnose reductase</fullName>
        <ecNumber evidence="2">1.1.1.133</ecNumber>
    </recommendedName>
</protein>
<dbReference type="GO" id="GO:0019305">
    <property type="term" value="P:dTDP-rhamnose biosynthetic process"/>
    <property type="evidence" value="ECO:0007669"/>
    <property type="project" value="UniProtKB-UniPathway"/>
</dbReference>
<proteinExistence type="inferred from homology"/>
<dbReference type="PANTHER" id="PTHR10491:SF4">
    <property type="entry name" value="METHIONINE ADENOSYLTRANSFERASE 2 SUBUNIT BETA"/>
    <property type="match status" value="1"/>
</dbReference>
<evidence type="ECO:0000313" key="5">
    <source>
        <dbReference type="Proteomes" id="UP000516230"/>
    </source>
</evidence>
<comment type="function">
    <text evidence="2">Catalyzes the reduction of dTDP-6-deoxy-L-lyxo-4-hexulose to yield dTDP-L-rhamnose.</text>
</comment>
<dbReference type="GO" id="GO:0008831">
    <property type="term" value="F:dTDP-4-dehydrorhamnose reductase activity"/>
    <property type="evidence" value="ECO:0007669"/>
    <property type="project" value="UniProtKB-EC"/>
</dbReference>
<dbReference type="EC" id="1.1.1.133" evidence="2"/>
<dbReference type="Gene3D" id="3.90.25.10">
    <property type="entry name" value="UDP-galactose 4-epimerase, domain 1"/>
    <property type="match status" value="1"/>
</dbReference>
<dbReference type="GO" id="GO:0005829">
    <property type="term" value="C:cytosol"/>
    <property type="evidence" value="ECO:0007669"/>
    <property type="project" value="TreeGrafter"/>
</dbReference>
<dbReference type="PANTHER" id="PTHR10491">
    <property type="entry name" value="DTDP-4-DEHYDRORHAMNOSE REDUCTASE"/>
    <property type="match status" value="1"/>
</dbReference>
<dbReference type="SUPFAM" id="SSF51735">
    <property type="entry name" value="NAD(P)-binding Rossmann-fold domains"/>
    <property type="match status" value="1"/>
</dbReference>
<organism evidence="4 5">
    <name type="scientific">Streptomyces genisteinicus</name>
    <dbReference type="NCBI Taxonomy" id="2768068"/>
    <lineage>
        <taxon>Bacteria</taxon>
        <taxon>Bacillati</taxon>
        <taxon>Actinomycetota</taxon>
        <taxon>Actinomycetes</taxon>
        <taxon>Kitasatosporales</taxon>
        <taxon>Streptomycetaceae</taxon>
        <taxon>Streptomyces</taxon>
    </lineage>
</organism>
<dbReference type="NCBIfam" id="TIGR01214">
    <property type="entry name" value="rmlD"/>
    <property type="match status" value="1"/>
</dbReference>
<evidence type="ECO:0000259" key="3">
    <source>
        <dbReference type="Pfam" id="PF04321"/>
    </source>
</evidence>
<keyword evidence="5" id="KW-1185">Reference proteome</keyword>
<keyword evidence="2 4" id="KW-0560">Oxidoreductase</keyword>
<reference evidence="4 5" key="1">
    <citation type="submission" date="2020-08" db="EMBL/GenBank/DDBJ databases">
        <title>A novel species.</title>
        <authorList>
            <person name="Gao J."/>
        </authorList>
    </citation>
    <scope>NUCLEOTIDE SEQUENCE [LARGE SCALE GENOMIC DNA]</scope>
    <source>
        <strain evidence="4 5">CRPJ-33</strain>
    </source>
</reference>
<dbReference type="Gene3D" id="3.40.50.720">
    <property type="entry name" value="NAD(P)-binding Rossmann-like Domain"/>
    <property type="match status" value="1"/>
</dbReference>
<feature type="domain" description="RmlD-like substrate binding" evidence="3">
    <location>
        <begin position="6"/>
        <end position="286"/>
    </location>
</feature>
<dbReference type="RefSeq" id="WP_187740438.1">
    <property type="nucleotide sequence ID" value="NZ_CP060825.1"/>
</dbReference>
<dbReference type="EMBL" id="CP060825">
    <property type="protein sequence ID" value="QNP63273.1"/>
    <property type="molecule type" value="Genomic_DNA"/>
</dbReference>
<dbReference type="Pfam" id="PF04321">
    <property type="entry name" value="RmlD_sub_bind"/>
    <property type="match status" value="1"/>
</dbReference>
<dbReference type="CDD" id="cd05254">
    <property type="entry name" value="dTDP_HR_like_SDR_e"/>
    <property type="match status" value="1"/>
</dbReference>
<evidence type="ECO:0000313" key="4">
    <source>
        <dbReference type="EMBL" id="QNP63273.1"/>
    </source>
</evidence>
<dbReference type="AlphaFoldDB" id="A0A7H0HRV7"/>
<accession>A0A7H0HRV7</accession>
<dbReference type="Proteomes" id="UP000516230">
    <property type="component" value="Chromosome"/>
</dbReference>
<dbReference type="KEGG" id="sgj:IAG43_10210"/>
<dbReference type="InterPro" id="IPR036291">
    <property type="entry name" value="NAD(P)-bd_dom_sf"/>
</dbReference>
<gene>
    <name evidence="4" type="primary">rfbD</name>
    <name evidence="4" type="ORF">IAG43_10210</name>
</gene>
<comment type="similarity">
    <text evidence="1 2">Belongs to the dTDP-4-dehydrorhamnose reductase family.</text>
</comment>